<proteinExistence type="predicted"/>
<sequence length="736" mass="83075">MSTKKSTLLGNENFQCFTSIKDIVKESAIRWGDEKDPDDANTPLDGIPADELEEVLQNFSDSDSDESTEEVTVEIDGLQLKINVPEGEKENEQLVFQLTLKKMAKIMLEEKKHNSFKRAERQKEQWVLTAPYQTNYFGHGFAAVSHIWGAKVEEYELDGYKVFASSLAKAKALFAATVDEGCLPVWLDVISVDQENQAMKNAQVSLMFYVYQWSTYTKIILEPRDAKLMTEFAKMLTKAVRDIDGIVDCWNNQSTQTMVHLLERVSSTIQPVLQGQMFKYMDHHRRVWTMQEIFRKCAAPFHQIYFAECTKSVSKMQIYYGYTEEGDLTSIVHSQSICDDLTKLMELIQKVLSLAENINSTDSIASMTYKITESLQDMPTVYLFAPKFAGTLPRLRVLLSSDRDCKFPHDYVFGALAALQALNVTNLPQVDYMRADVNILSLEALRCVCKAGLVPFGARLNNSNIDLNLQQQGMTEDGSASAELLRQFIWPRCEISRFFEMIQVYCAAEIKKNLTVAEDLCKKLCGDKSTAMEDLELLDGNLLPVINLVKLDSCLFSSDCVAIKQFLEEKNFITNSDAVNMITIPSEKNADVANMTKSEKVSVSAVLAALAFYIGNRKPEMQLTQEFKDFKKHHHFAGGVTILDEENLVKKEVANSGFRIAKSLAILAVDSMAYILAVPFDRVPENSYIGVSPNGFFIYTANGNIFQMFCFAPCCLRLTKDKSDSDVIDFTRVFLV</sequence>
<dbReference type="Proteomes" id="UP001211907">
    <property type="component" value="Unassembled WGS sequence"/>
</dbReference>
<evidence type="ECO:0000259" key="1">
    <source>
        <dbReference type="Pfam" id="PF06985"/>
    </source>
</evidence>
<feature type="domain" description="Heterokaryon incompatibility" evidence="1">
    <location>
        <begin position="141"/>
        <end position="292"/>
    </location>
</feature>
<comment type="caution">
    <text evidence="2">The sequence shown here is derived from an EMBL/GenBank/DDBJ whole genome shotgun (WGS) entry which is preliminary data.</text>
</comment>
<dbReference type="InterPro" id="IPR052895">
    <property type="entry name" value="HetReg/Transcr_Mod"/>
</dbReference>
<dbReference type="Pfam" id="PF06985">
    <property type="entry name" value="HET"/>
    <property type="match status" value="1"/>
</dbReference>
<name>A0AAD5XD57_9FUNG</name>
<evidence type="ECO:0000313" key="3">
    <source>
        <dbReference type="Proteomes" id="UP001211907"/>
    </source>
</evidence>
<dbReference type="AlphaFoldDB" id="A0AAD5XD57"/>
<evidence type="ECO:0000313" key="2">
    <source>
        <dbReference type="EMBL" id="KAJ3121137.1"/>
    </source>
</evidence>
<dbReference type="InterPro" id="IPR010730">
    <property type="entry name" value="HET"/>
</dbReference>
<dbReference type="EMBL" id="JADGJH010000906">
    <property type="protein sequence ID" value="KAJ3121137.1"/>
    <property type="molecule type" value="Genomic_DNA"/>
</dbReference>
<organism evidence="2 3">
    <name type="scientific">Physocladia obscura</name>
    <dbReference type="NCBI Taxonomy" id="109957"/>
    <lineage>
        <taxon>Eukaryota</taxon>
        <taxon>Fungi</taxon>
        <taxon>Fungi incertae sedis</taxon>
        <taxon>Chytridiomycota</taxon>
        <taxon>Chytridiomycota incertae sedis</taxon>
        <taxon>Chytridiomycetes</taxon>
        <taxon>Chytridiales</taxon>
        <taxon>Chytriomycetaceae</taxon>
        <taxon>Physocladia</taxon>
    </lineage>
</organism>
<gene>
    <name evidence="2" type="ORF">HK100_012510</name>
</gene>
<dbReference type="PANTHER" id="PTHR24148:SF64">
    <property type="entry name" value="HETEROKARYON INCOMPATIBILITY DOMAIN-CONTAINING PROTEIN"/>
    <property type="match status" value="1"/>
</dbReference>
<protein>
    <recommendedName>
        <fullName evidence="1">Heterokaryon incompatibility domain-containing protein</fullName>
    </recommendedName>
</protein>
<keyword evidence="3" id="KW-1185">Reference proteome</keyword>
<reference evidence="2" key="1">
    <citation type="submission" date="2020-05" db="EMBL/GenBank/DDBJ databases">
        <title>Phylogenomic resolution of chytrid fungi.</title>
        <authorList>
            <person name="Stajich J.E."/>
            <person name="Amses K."/>
            <person name="Simmons R."/>
            <person name="Seto K."/>
            <person name="Myers J."/>
            <person name="Bonds A."/>
            <person name="Quandt C.A."/>
            <person name="Barry K."/>
            <person name="Liu P."/>
            <person name="Grigoriev I."/>
            <person name="Longcore J.E."/>
            <person name="James T.Y."/>
        </authorList>
    </citation>
    <scope>NUCLEOTIDE SEQUENCE</scope>
    <source>
        <strain evidence="2">JEL0513</strain>
    </source>
</reference>
<accession>A0AAD5XD57</accession>
<dbReference type="PANTHER" id="PTHR24148">
    <property type="entry name" value="ANKYRIN REPEAT DOMAIN-CONTAINING PROTEIN 39 HOMOLOG-RELATED"/>
    <property type="match status" value="1"/>
</dbReference>